<feature type="region of interest" description="Disordered" evidence="1">
    <location>
        <begin position="1"/>
        <end position="97"/>
    </location>
</feature>
<feature type="compositionally biased region" description="Basic and acidic residues" evidence="1">
    <location>
        <begin position="548"/>
        <end position="559"/>
    </location>
</feature>
<feature type="region of interest" description="Disordered" evidence="1">
    <location>
        <begin position="548"/>
        <end position="592"/>
    </location>
</feature>
<dbReference type="VEuPathDB" id="ToxoDB:CSUI_003632"/>
<feature type="region of interest" description="Disordered" evidence="1">
    <location>
        <begin position="648"/>
        <end position="687"/>
    </location>
</feature>
<dbReference type="EMBL" id="MIGC01001638">
    <property type="protein sequence ID" value="PHJ22528.1"/>
    <property type="molecule type" value="Genomic_DNA"/>
</dbReference>
<evidence type="ECO:0000313" key="3">
    <source>
        <dbReference type="Proteomes" id="UP000221165"/>
    </source>
</evidence>
<feature type="compositionally biased region" description="Polar residues" evidence="1">
    <location>
        <begin position="30"/>
        <end position="47"/>
    </location>
</feature>
<feature type="compositionally biased region" description="Low complexity" evidence="1">
    <location>
        <begin position="15"/>
        <end position="29"/>
    </location>
</feature>
<feature type="compositionally biased region" description="Basic and acidic residues" evidence="1">
    <location>
        <begin position="212"/>
        <end position="237"/>
    </location>
</feature>
<name>A0A2C6L3L6_9APIC</name>
<dbReference type="Proteomes" id="UP000221165">
    <property type="component" value="Unassembled WGS sequence"/>
</dbReference>
<dbReference type="AlphaFoldDB" id="A0A2C6L3L6"/>
<reference evidence="2 3" key="1">
    <citation type="journal article" date="2017" name="Int. J. Parasitol.">
        <title>The genome of the protozoan parasite Cystoisospora suis and a reverse vaccinology approach to identify vaccine candidates.</title>
        <authorList>
            <person name="Palmieri N."/>
            <person name="Shrestha A."/>
            <person name="Ruttkowski B."/>
            <person name="Beck T."/>
            <person name="Vogl C."/>
            <person name="Tomley F."/>
            <person name="Blake D.P."/>
            <person name="Joachim A."/>
        </authorList>
    </citation>
    <scope>NUCLEOTIDE SEQUENCE [LARGE SCALE GENOMIC DNA]</scope>
    <source>
        <strain evidence="2 3">Wien I</strain>
    </source>
</reference>
<sequence length="787" mass="86856">MESSRVIPPTLRLYPPNSLSSLNPGSSKSFYSRPTRTQSPDPSSVASQRLYRGPSLTSGEAGGAGKNGSFPRDAIAHSRAGGSRAGQNAQFASPFFQENAANDPELALHLATKGVLGEEPVRYHIPRGNFSFTRPTHLFVPYASSSAAESASSNRGGDSIKADDSLTSDRGSYFLSAASRQRWQAAPPSQTSVDTTDPKQPPTESTYHLCISRKDGGSRFSLRETQEAGEGAAREETQDSEAATPRLRRGKVPVPSMTENEVLLFTRDTDTLPKTRDTRCVASKMRARNTLFCYALLDPYDQGYIDVQEACDLIGSIHKQDRDVAELLLSILQDMLTFVSARGVIEKEDFLTQVLIRIEADLAGTTPYFSLRSTSNPVAVAWRRGKPFTTVLNRKFYKGNYIPRGVELHLKQAEGASSVDVVIAQRGGGGATIRASTPAGGNVQVEGTLEDHILRGRQRRERKLQRIKDEIVRREQAECTFHPKTTPAPPQSEPFPPRALIREMIRQQDRAARRDGAVVIEHADDPNVTHDLALPPDLNPTEKDTVMKNLCGRDDRPPRVDGTPGRVIYPRKPGGLVSPPAGGRGETPTVPEGTDEGVSHWILHNGDPPMRPVKWGDTLKVSRLPAVPLDDDWDQESEEVQKLIGTWSPIPGKKADKEEREETPGYLPKENRAEKSGAPLPTPRAPSTRGLVPFGDIFIQSPYVSKRDIIPTFDMLALTDGDELWDDEALPTYPEQRSLKLEKLPDYYRNPLERLVAHRSTTDGGKLTTEARKQRLEECLRLLQDDC</sequence>
<feature type="compositionally biased region" description="Polar residues" evidence="1">
    <location>
        <begin position="179"/>
        <end position="195"/>
    </location>
</feature>
<keyword evidence="3" id="KW-1185">Reference proteome</keyword>
<accession>A0A2C6L3L6</accession>
<feature type="region of interest" description="Disordered" evidence="1">
    <location>
        <begin position="179"/>
        <end position="248"/>
    </location>
</feature>
<organism evidence="2 3">
    <name type="scientific">Cystoisospora suis</name>
    <dbReference type="NCBI Taxonomy" id="483139"/>
    <lineage>
        <taxon>Eukaryota</taxon>
        <taxon>Sar</taxon>
        <taxon>Alveolata</taxon>
        <taxon>Apicomplexa</taxon>
        <taxon>Conoidasida</taxon>
        <taxon>Coccidia</taxon>
        <taxon>Eucoccidiorida</taxon>
        <taxon>Eimeriorina</taxon>
        <taxon>Sarcocystidae</taxon>
        <taxon>Cystoisospora</taxon>
    </lineage>
</organism>
<dbReference type="GeneID" id="94427039"/>
<protein>
    <submittedName>
        <fullName evidence="2">Putative low complexity protein</fullName>
    </submittedName>
</protein>
<comment type="caution">
    <text evidence="2">The sequence shown here is derived from an EMBL/GenBank/DDBJ whole genome shotgun (WGS) entry which is preliminary data.</text>
</comment>
<evidence type="ECO:0000256" key="1">
    <source>
        <dbReference type="SAM" id="MobiDB-lite"/>
    </source>
</evidence>
<dbReference type="RefSeq" id="XP_067924205.1">
    <property type="nucleotide sequence ID" value="XM_068063828.1"/>
</dbReference>
<feature type="region of interest" description="Disordered" evidence="1">
    <location>
        <begin position="146"/>
        <end position="166"/>
    </location>
</feature>
<feature type="compositionally biased region" description="Basic and acidic residues" evidence="1">
    <location>
        <begin position="653"/>
        <end position="675"/>
    </location>
</feature>
<evidence type="ECO:0000313" key="2">
    <source>
        <dbReference type="EMBL" id="PHJ22528.1"/>
    </source>
</evidence>
<gene>
    <name evidence="2" type="ORF">CSUI_003632</name>
</gene>
<dbReference type="OrthoDB" id="329534at2759"/>
<proteinExistence type="predicted"/>